<comment type="caution">
    <text evidence="8">The sequence shown here is derived from an EMBL/GenBank/DDBJ whole genome shotgun (WGS) entry which is preliminary data.</text>
</comment>
<dbReference type="PANTHER" id="PTHR23183:SF0">
    <property type="entry name" value="NUCLEOLAR PROTEIN 14"/>
    <property type="match status" value="1"/>
</dbReference>
<evidence type="ECO:0000256" key="3">
    <source>
        <dbReference type="ARBA" id="ARBA00022517"/>
    </source>
</evidence>
<dbReference type="Proteomes" id="UP001162164">
    <property type="component" value="Unassembled WGS sequence"/>
</dbReference>
<evidence type="ECO:0000313" key="8">
    <source>
        <dbReference type="EMBL" id="KAJ8985040.1"/>
    </source>
</evidence>
<keyword evidence="5" id="KW-0539">Nucleus</keyword>
<keyword evidence="4" id="KW-0698">rRNA processing</keyword>
<feature type="transmembrane region" description="Helical" evidence="7">
    <location>
        <begin position="12"/>
        <end position="29"/>
    </location>
</feature>
<dbReference type="Pfam" id="PF04147">
    <property type="entry name" value="Nop14"/>
    <property type="match status" value="1"/>
</dbReference>
<protein>
    <recommendedName>
        <fullName evidence="10">Nucleolar protein 14</fullName>
    </recommendedName>
</protein>
<evidence type="ECO:0000313" key="9">
    <source>
        <dbReference type="Proteomes" id="UP001162164"/>
    </source>
</evidence>
<organism evidence="8 9">
    <name type="scientific">Molorchus minor</name>
    <dbReference type="NCBI Taxonomy" id="1323400"/>
    <lineage>
        <taxon>Eukaryota</taxon>
        <taxon>Metazoa</taxon>
        <taxon>Ecdysozoa</taxon>
        <taxon>Arthropoda</taxon>
        <taxon>Hexapoda</taxon>
        <taxon>Insecta</taxon>
        <taxon>Pterygota</taxon>
        <taxon>Neoptera</taxon>
        <taxon>Endopterygota</taxon>
        <taxon>Coleoptera</taxon>
        <taxon>Polyphaga</taxon>
        <taxon>Cucujiformia</taxon>
        <taxon>Chrysomeloidea</taxon>
        <taxon>Cerambycidae</taxon>
        <taxon>Lamiinae</taxon>
        <taxon>Monochamini</taxon>
        <taxon>Molorchus</taxon>
    </lineage>
</organism>
<dbReference type="InterPro" id="IPR007276">
    <property type="entry name" value="Nop14"/>
</dbReference>
<comment type="similarity">
    <text evidence="2">Belongs to the NOP14 family.</text>
</comment>
<evidence type="ECO:0008006" key="10">
    <source>
        <dbReference type="Google" id="ProtNLM"/>
    </source>
</evidence>
<comment type="subcellular location">
    <subcellularLocation>
        <location evidence="1">Nucleus</location>
        <location evidence="1">Nucleolus</location>
    </subcellularLocation>
</comment>
<gene>
    <name evidence="8" type="ORF">NQ317_016951</name>
</gene>
<keyword evidence="7" id="KW-0472">Membrane</keyword>
<proteinExistence type="inferred from homology"/>
<keyword evidence="7" id="KW-0812">Transmembrane</keyword>
<keyword evidence="3" id="KW-0690">Ribosome biogenesis</keyword>
<accession>A0ABQ9K687</accession>
<dbReference type="PANTHER" id="PTHR23183">
    <property type="entry name" value="NOP14"/>
    <property type="match status" value="1"/>
</dbReference>
<reference evidence="8" key="1">
    <citation type="journal article" date="2023" name="Insect Mol. Biol.">
        <title>Genome sequencing provides insights into the evolution of gene families encoding plant cell wall-degrading enzymes in longhorned beetles.</title>
        <authorList>
            <person name="Shin N.R."/>
            <person name="Okamura Y."/>
            <person name="Kirsch R."/>
            <person name="Pauchet Y."/>
        </authorList>
    </citation>
    <scope>NUCLEOTIDE SEQUENCE</scope>
    <source>
        <strain evidence="8">MMC_N1</strain>
    </source>
</reference>
<comment type="function">
    <text evidence="6">Involved in nucleolar processing of pre-18S ribosomal RNA. Has a role in the nuclear export of 40S pre-ribosomal subunit to the cytoplasm.</text>
</comment>
<evidence type="ECO:0000256" key="7">
    <source>
        <dbReference type="SAM" id="Phobius"/>
    </source>
</evidence>
<name>A0ABQ9K687_9CUCU</name>
<dbReference type="EMBL" id="JAPWTJ010000021">
    <property type="protein sequence ID" value="KAJ8985040.1"/>
    <property type="molecule type" value="Genomic_DNA"/>
</dbReference>
<evidence type="ECO:0000256" key="2">
    <source>
        <dbReference type="ARBA" id="ARBA00007466"/>
    </source>
</evidence>
<keyword evidence="9" id="KW-1185">Reference proteome</keyword>
<evidence type="ECO:0000256" key="1">
    <source>
        <dbReference type="ARBA" id="ARBA00004604"/>
    </source>
</evidence>
<evidence type="ECO:0000256" key="6">
    <source>
        <dbReference type="ARBA" id="ARBA00024695"/>
    </source>
</evidence>
<evidence type="ECO:0000256" key="5">
    <source>
        <dbReference type="ARBA" id="ARBA00023242"/>
    </source>
</evidence>
<keyword evidence="7" id="KW-1133">Transmembrane helix</keyword>
<evidence type="ECO:0000256" key="4">
    <source>
        <dbReference type="ARBA" id="ARBA00022552"/>
    </source>
</evidence>
<sequence>MLNKCKVQNKRDISYGLFLVTLVAEYTVLSKRYLPAVVNFLSGLLHMAIPKSGVRLFKIIPPFKSTSSLLVLLKDYNSESFNSYSLDSRDLLNNEIEEDYKVRVLYNSLKLLQNFYSNFAELSSRIEIFNLPEKFLNKIPTTNYPKEVKELMEDFRKTLKQGKTDCKLEYVFMEAKKPKALRLYEPKIQEVYEGKKFKVQSKAKAERDKLLHKLKKETKGALREIRRDRAFLGRVKVQEKIQSDKERHEKVKRIYAEAAMQQNELKELDRKKKKKK</sequence>